<sequence length="101" mass="11221">MSAKVLGTAFDHQLFLRCAVTPGKSPIVIDILNLESLEESLRTDFSEIPTAPDNTNRTSSIDRLILLRTLMCETGNLLRGTSENYIACIYDIDEFNPCVTP</sequence>
<evidence type="ECO:0000313" key="2">
    <source>
        <dbReference type="Proteomes" id="UP000625711"/>
    </source>
</evidence>
<organism evidence="1 2">
    <name type="scientific">Rhynchophorus ferrugineus</name>
    <name type="common">Red palm weevil</name>
    <name type="synonym">Curculio ferrugineus</name>
    <dbReference type="NCBI Taxonomy" id="354439"/>
    <lineage>
        <taxon>Eukaryota</taxon>
        <taxon>Metazoa</taxon>
        <taxon>Ecdysozoa</taxon>
        <taxon>Arthropoda</taxon>
        <taxon>Hexapoda</taxon>
        <taxon>Insecta</taxon>
        <taxon>Pterygota</taxon>
        <taxon>Neoptera</taxon>
        <taxon>Endopterygota</taxon>
        <taxon>Coleoptera</taxon>
        <taxon>Polyphaga</taxon>
        <taxon>Cucujiformia</taxon>
        <taxon>Curculionidae</taxon>
        <taxon>Dryophthorinae</taxon>
        <taxon>Rhynchophorus</taxon>
    </lineage>
</organism>
<dbReference type="Proteomes" id="UP000625711">
    <property type="component" value="Unassembled WGS sequence"/>
</dbReference>
<dbReference type="AlphaFoldDB" id="A0A834IIC5"/>
<comment type="caution">
    <text evidence="1">The sequence shown here is derived from an EMBL/GenBank/DDBJ whole genome shotgun (WGS) entry which is preliminary data.</text>
</comment>
<name>A0A834IIC5_RHYFE</name>
<keyword evidence="2" id="KW-1185">Reference proteome</keyword>
<gene>
    <name evidence="1" type="ORF">GWI33_004829</name>
</gene>
<reference evidence="1" key="1">
    <citation type="submission" date="2020-08" db="EMBL/GenBank/DDBJ databases">
        <title>Genome sequencing and assembly of the red palm weevil Rhynchophorus ferrugineus.</title>
        <authorList>
            <person name="Dias G.B."/>
            <person name="Bergman C.M."/>
            <person name="Manee M."/>
        </authorList>
    </citation>
    <scope>NUCLEOTIDE SEQUENCE</scope>
    <source>
        <strain evidence="1">AA-2017</strain>
        <tissue evidence="1">Whole larva</tissue>
    </source>
</reference>
<evidence type="ECO:0000313" key="1">
    <source>
        <dbReference type="EMBL" id="KAF7281345.1"/>
    </source>
</evidence>
<dbReference type="EMBL" id="JAACXV010000244">
    <property type="protein sequence ID" value="KAF7281345.1"/>
    <property type="molecule type" value="Genomic_DNA"/>
</dbReference>
<protein>
    <submittedName>
        <fullName evidence="1">Uncharacterized protein</fullName>
    </submittedName>
</protein>
<proteinExistence type="predicted"/>
<accession>A0A834IIC5</accession>